<organism evidence="1 2">
    <name type="scientific">Plastoroseomonas hellenica</name>
    <dbReference type="NCBI Taxonomy" id="2687306"/>
    <lineage>
        <taxon>Bacteria</taxon>
        <taxon>Pseudomonadati</taxon>
        <taxon>Pseudomonadota</taxon>
        <taxon>Alphaproteobacteria</taxon>
        <taxon>Acetobacterales</taxon>
        <taxon>Acetobacteraceae</taxon>
        <taxon>Plastoroseomonas</taxon>
    </lineage>
</organism>
<comment type="caution">
    <text evidence="1">The sequence shown here is derived from an EMBL/GenBank/DDBJ whole genome shotgun (WGS) entry which is preliminary data.</text>
</comment>
<evidence type="ECO:0000313" key="2">
    <source>
        <dbReference type="Proteomes" id="UP001196870"/>
    </source>
</evidence>
<proteinExistence type="predicted"/>
<name>A0ABS5EWJ3_9PROT</name>
<sequence>MTSFAEGAAALAAGRSINYDGALSSVDFKPDGSLLARDFELYEIRRGRDVSVQRITSAS</sequence>
<dbReference type="Proteomes" id="UP001196870">
    <property type="component" value="Unassembled WGS sequence"/>
</dbReference>
<gene>
    <name evidence="1" type="ORF">GXW71_09940</name>
</gene>
<dbReference type="EMBL" id="JAAGBB010000010">
    <property type="protein sequence ID" value="MBR0664671.1"/>
    <property type="molecule type" value="Genomic_DNA"/>
</dbReference>
<dbReference type="RefSeq" id="WP_211852340.1">
    <property type="nucleotide sequence ID" value="NZ_JAAGBB010000010.1"/>
</dbReference>
<evidence type="ECO:0000313" key="1">
    <source>
        <dbReference type="EMBL" id="MBR0664671.1"/>
    </source>
</evidence>
<protein>
    <submittedName>
        <fullName evidence="1">Uncharacterized protein</fullName>
    </submittedName>
</protein>
<accession>A0ABS5EWJ3</accession>
<keyword evidence="2" id="KW-1185">Reference proteome</keyword>
<reference evidence="2" key="1">
    <citation type="journal article" date="2021" name="Syst. Appl. Microbiol.">
        <title>Roseomonas hellenica sp. nov., isolated from roots of wild-growing Alkanna tinctoria.</title>
        <authorList>
            <person name="Rat A."/>
            <person name="Naranjo H.D."/>
            <person name="Lebbe L."/>
            <person name="Cnockaert M."/>
            <person name="Krigas N."/>
            <person name="Grigoriadou K."/>
            <person name="Maloupa E."/>
            <person name="Willems A."/>
        </authorList>
    </citation>
    <scope>NUCLEOTIDE SEQUENCE [LARGE SCALE GENOMIC DNA]</scope>
    <source>
        <strain evidence="2">LMG 31523</strain>
    </source>
</reference>